<dbReference type="PRINTS" id="PR00314">
    <property type="entry name" value="CLATHRINADPT"/>
</dbReference>
<evidence type="ECO:0000313" key="13">
    <source>
        <dbReference type="EMBL" id="CAL1687941.1"/>
    </source>
</evidence>
<keyword evidence="9" id="KW-0472">Membrane</keyword>
<dbReference type="GO" id="GO:0012505">
    <property type="term" value="C:endomembrane system"/>
    <property type="evidence" value="ECO:0007669"/>
    <property type="project" value="UniProtKB-SubCell"/>
</dbReference>
<feature type="compositionally biased region" description="Basic and acidic residues" evidence="10">
    <location>
        <begin position="30"/>
        <end position="46"/>
    </location>
</feature>
<evidence type="ECO:0000256" key="2">
    <source>
        <dbReference type="ARBA" id="ARBA00004496"/>
    </source>
</evidence>
<dbReference type="EMBL" id="OZ034831">
    <property type="protein sequence ID" value="CAL1687941.1"/>
    <property type="molecule type" value="Genomic_DNA"/>
</dbReference>
<feature type="compositionally biased region" description="Basic and acidic residues" evidence="10">
    <location>
        <begin position="96"/>
        <end position="115"/>
    </location>
</feature>
<evidence type="ECO:0000256" key="6">
    <source>
        <dbReference type="ARBA" id="ARBA00022583"/>
    </source>
</evidence>
<feature type="region of interest" description="Disordered" evidence="10">
    <location>
        <begin position="1049"/>
        <end position="1098"/>
    </location>
</feature>
<evidence type="ECO:0000259" key="12">
    <source>
        <dbReference type="PROSITE" id="PS51072"/>
    </source>
</evidence>
<dbReference type="FunFam" id="2.60.40.1170:FF:000018">
    <property type="entry name" value="stonin-2 isoform X2"/>
    <property type="match status" value="1"/>
</dbReference>
<proteinExistence type="inferred from homology"/>
<feature type="region of interest" description="Disordered" evidence="10">
    <location>
        <begin position="1561"/>
        <end position="1581"/>
    </location>
</feature>
<evidence type="ECO:0008006" key="15">
    <source>
        <dbReference type="Google" id="ProtNLM"/>
    </source>
</evidence>
<keyword evidence="8" id="KW-0653">Protein transport</keyword>
<evidence type="ECO:0000313" key="14">
    <source>
        <dbReference type="Proteomes" id="UP001497644"/>
    </source>
</evidence>
<feature type="compositionally biased region" description="Acidic residues" evidence="10">
    <location>
        <begin position="535"/>
        <end position="545"/>
    </location>
</feature>
<dbReference type="Pfam" id="PF00928">
    <property type="entry name" value="Adap_comp_sub"/>
    <property type="match status" value="1"/>
</dbReference>
<feature type="region of interest" description="Disordered" evidence="10">
    <location>
        <begin position="1"/>
        <end position="60"/>
    </location>
</feature>
<protein>
    <recommendedName>
        <fullName evidence="15">Protein stoned-B-like</fullName>
    </recommendedName>
</protein>
<dbReference type="Proteomes" id="UP001497644">
    <property type="component" value="Chromosome 8"/>
</dbReference>
<dbReference type="GO" id="GO:0006886">
    <property type="term" value="P:intracellular protein transport"/>
    <property type="evidence" value="ECO:0007669"/>
    <property type="project" value="InterPro"/>
</dbReference>
<dbReference type="InterPro" id="IPR036168">
    <property type="entry name" value="AP2_Mu_C_sf"/>
</dbReference>
<dbReference type="InterPro" id="IPR050431">
    <property type="entry name" value="Adaptor_comp_med_subunit"/>
</dbReference>
<name>A0AAV2P882_9HYME</name>
<feature type="compositionally biased region" description="Acidic residues" evidence="10">
    <location>
        <begin position="155"/>
        <end position="173"/>
    </location>
</feature>
<dbReference type="InterPro" id="IPR012320">
    <property type="entry name" value="SHD_dom"/>
</dbReference>
<feature type="region of interest" description="Disordered" evidence="10">
    <location>
        <begin position="86"/>
        <end position="173"/>
    </location>
</feature>
<dbReference type="InterPro" id="IPR028565">
    <property type="entry name" value="MHD"/>
</dbReference>
<dbReference type="GO" id="GO:0030131">
    <property type="term" value="C:clathrin adaptor complex"/>
    <property type="evidence" value="ECO:0007669"/>
    <property type="project" value="InterPro"/>
</dbReference>
<comment type="subcellular location">
    <subcellularLocation>
        <location evidence="2">Cytoplasm</location>
    </subcellularLocation>
    <subcellularLocation>
        <location evidence="1">Endomembrane system</location>
    </subcellularLocation>
</comment>
<accession>A0AAV2P882</accession>
<feature type="region of interest" description="Disordered" evidence="10">
    <location>
        <begin position="526"/>
        <end position="600"/>
    </location>
</feature>
<feature type="compositionally biased region" description="Pro residues" evidence="10">
    <location>
        <begin position="1076"/>
        <end position="1094"/>
    </location>
</feature>
<feature type="region of interest" description="Disordered" evidence="10">
    <location>
        <begin position="2110"/>
        <end position="2130"/>
    </location>
</feature>
<keyword evidence="5" id="KW-0963">Cytoplasm</keyword>
<dbReference type="InterPro" id="IPR001392">
    <property type="entry name" value="Clathrin_mu"/>
</dbReference>
<evidence type="ECO:0000256" key="4">
    <source>
        <dbReference type="ARBA" id="ARBA00022448"/>
    </source>
</evidence>
<dbReference type="PROSITE" id="PS51070">
    <property type="entry name" value="SHD"/>
    <property type="match status" value="1"/>
</dbReference>
<dbReference type="SUPFAM" id="SSF49447">
    <property type="entry name" value="Second domain of Mu2 adaptin subunit (ap50) of ap2 adaptor"/>
    <property type="match status" value="1"/>
</dbReference>
<evidence type="ECO:0000259" key="11">
    <source>
        <dbReference type="PROSITE" id="PS51070"/>
    </source>
</evidence>
<evidence type="ECO:0000256" key="9">
    <source>
        <dbReference type="ARBA" id="ARBA00023136"/>
    </source>
</evidence>
<keyword evidence="4" id="KW-0813">Transport</keyword>
<dbReference type="PROSITE" id="PS51072">
    <property type="entry name" value="MHD"/>
    <property type="match status" value="1"/>
</dbReference>
<dbReference type="Gene3D" id="2.60.40.1170">
    <property type="entry name" value="Mu homology domain, subdomain B"/>
    <property type="match status" value="1"/>
</dbReference>
<feature type="domain" description="SHD" evidence="11">
    <location>
        <begin position="1596"/>
        <end position="1770"/>
    </location>
</feature>
<feature type="compositionally biased region" description="Basic residues" evidence="10">
    <location>
        <begin position="1"/>
        <end position="18"/>
    </location>
</feature>
<dbReference type="PANTHER" id="PTHR10529">
    <property type="entry name" value="AP COMPLEX SUBUNIT MU"/>
    <property type="match status" value="1"/>
</dbReference>
<dbReference type="GO" id="GO:0006897">
    <property type="term" value="P:endocytosis"/>
    <property type="evidence" value="ECO:0007669"/>
    <property type="project" value="UniProtKB-KW"/>
</dbReference>
<sequence>MHKLAKGLKKKKKPKKGKKGAEEEFDPEELERYRRERAEAQQKAEEAGESTGGKNAAGSDEWKKFQALTAGVDSVLRKTQDDLDRIKSTSFFQRKAPLEEKKSSEEARQGEDLKRSSAKRWVGFDAEGNPIEAAPPELEDQKKRKEGKPLVNEDGFVDVPEDEDEQEDSADEDIFDTTYVDVLQNIDVQLAYIPDSPTEEEAGDDPFDTTNADKVLKTVDKKGNKLVSLGNAVEVLSGRIDHVSTCKLTKGRRPRLQQDLLLDDFEEAEQFPEAVAAEPVGVERTLLDDDSDLPDIPVDLTKLPPVLPRPVTPVIPLQEDTTASTAAEKTSNGPLDISEFEVLKEKTVLEEIPDLDDAEFDLNAAPDDPAHLEEADDPFAAKEPETVDFQTEIIEASFEAATFVDEADPFDTTFADNILPGKTELKFIEKELEELPVSEVSISLTDPAGLHRDYETGLLKDDHDSLQSTLKKDLLGGSTTDLSQLADQPIAPVEEITYVDPFDTSAVKELPPGQTELKVLEKELLGEQSGSYVENENEDDDDDDFDPRKDEASVKQPSAKQPSPGRPPAPVKPVFEVDFDEENTKVEATPTNLGRKTSRPEVLELAPAKAVAFELPTPSKRPDLLATTEEEKTLPSKPLTPYYSQKSIEESLPLEDEEVDVDPFDTSFVNSVAPGKTELKLIESELLRQEPRLPHSLSDHDFDPRSAAEPIRRQSDFTVTSVAPSSLKLAQLQSSLIQKVEEEVIAKQQPQRQESLLDAEVEVDAKPLTPRIESKPIEEEEILYSDPFDTSIATNILPGKAELKILESELEQIPQQPPPRPINLPAVVPTIPAPIVPEIDDFDPRADEAKESKDFLSLDGQDPGDKVLTPLQNKDFSLDDDVDPFDTSFATIEPGRTELKLLESELMNSIIMESKGGNPFLMDDYAAQPASNLPPQPSNPFLQDFADTTGSGAGENPFLNFASDQTYEPPAVSIESTNPFASFGIESNVPDAGFGASTDTDTPATNIFTSQPSDIFATSDSTDVDLFGTITATTTTTTTMTMTTSIASTTTVEKEPATIVSPPQQPAATPPSRNGKPPPSRPPPPRPQPPPVPPVKNTKDLILSVTGAMDATSNHLLDRLQMTRTPSPTLMHSPSPTPEHSFADLLDVDSNVPDLIPDDNNKDVEPPGNRDIMDLFDAPNMDVTASIIFSTSMTTMGTTSLVTGIAAKQDNPFASMTEEAASPVVSQAQTAFGMEYPEDTVSDEKRPSITSASPFADIETEVEKPGTVLDLAEPVPVVQPASAAAADLFQGEEQVSVNADVNFFSMTDTSTATPFGVPEATSAPFAAAATAQPLFATSEITQPARDAFASDLLGDFGEPTKEIVDGGLISTSPIPGTEFPGNEAYRPEEQLDNFAATTKAIENTGDSFDAFASKFDKAAEPEINGGDPFLDAFGGGPTAMDTSSDVWGDSSVTGSETAITGFGEADGFDSFLSMTAPPPDTKVKRSESAESDEGPDFSVFIKPKEGDQMAMTEGGPVPTLAPPPKSPQVVAYADSSPRFNPFDKSGIAQDAVVSETAQTAEMTRTDSQETPPTPLFDEDVSQPLEDFPRVPYTGDGWEMQLRQPNKKKITGQRFWKKIFLKLVYQADSPILQLSNNKDDKDPFQELPLLACYSVSDIGAQQFDQYGKIFTVKLQYIFYKERPGVRPGQVTKAERITNKLSQFAAYAIQGDYQGVKEFGSDLKKLGLPVEHAPQISQLFKLGSQCYEDMKQFSYAIEEALFRLSAHRDRALHYKMEEVQVTVVDELYVEQSAEGHVDKQIARVRLFFLGFLSGMPDIELGINDMWRQGKEVVGRHDIIPVVTEEWIRLENVEFHSCVQLDEYEKSRIIKFKPPDACYIELMRFRVRPPKNRELPLQLKAVMCVTGNKVELRADILVPGFASRKLGQIPCEDVMVRFPIPECWIYLFRVEKHFRYGSVKSAHRRTGKIKGIERFLGAVDTLEPQLMEVTSGQAKYEHQHRAIVWRMPRLPKEGQGAYTTHQLVCRMALTSYDQIPENLAEYCYVEFTMPATQVSHTTARSVSLQNSDSDAPPEKYVRNLSRHEYRVGIEHTQGEGPGAYVTATIAKKIPESTPEVISEVTEAAAESDSDSSE</sequence>
<feature type="region of interest" description="Disordered" evidence="10">
    <location>
        <begin position="1508"/>
        <end position="1527"/>
    </location>
</feature>
<feature type="region of interest" description="Disordered" evidence="10">
    <location>
        <begin position="1475"/>
        <end position="1502"/>
    </location>
</feature>
<evidence type="ECO:0000256" key="10">
    <source>
        <dbReference type="SAM" id="MobiDB-lite"/>
    </source>
</evidence>
<feature type="region of interest" description="Disordered" evidence="10">
    <location>
        <begin position="619"/>
        <end position="645"/>
    </location>
</feature>
<comment type="similarity">
    <text evidence="3">Belongs to the Stoned B family.</text>
</comment>
<evidence type="ECO:0000256" key="3">
    <source>
        <dbReference type="ARBA" id="ARBA00005579"/>
    </source>
</evidence>
<feature type="domain" description="MHD" evidence="12">
    <location>
        <begin position="1774"/>
        <end position="2087"/>
    </location>
</feature>
<keyword evidence="7" id="KW-0677">Repeat</keyword>
<gene>
    <name evidence="13" type="ORF">LPLAT_LOCUS13103</name>
</gene>
<keyword evidence="6" id="KW-0254">Endocytosis</keyword>
<keyword evidence="14" id="KW-1185">Reference proteome</keyword>
<evidence type="ECO:0000256" key="8">
    <source>
        <dbReference type="ARBA" id="ARBA00022927"/>
    </source>
</evidence>
<reference evidence="13" key="1">
    <citation type="submission" date="2024-04" db="EMBL/GenBank/DDBJ databases">
        <authorList>
            <consortium name="Molecular Ecology Group"/>
        </authorList>
    </citation>
    <scope>NUCLEOTIDE SEQUENCE</scope>
</reference>
<dbReference type="FunFam" id="2.60.40.1170:FF:000022">
    <property type="entry name" value="AP-1 complex subunit mu"/>
    <property type="match status" value="1"/>
</dbReference>
<evidence type="ECO:0000256" key="7">
    <source>
        <dbReference type="ARBA" id="ARBA00022737"/>
    </source>
</evidence>
<organism evidence="13 14">
    <name type="scientific">Lasius platythorax</name>
    <dbReference type="NCBI Taxonomy" id="488582"/>
    <lineage>
        <taxon>Eukaryota</taxon>
        <taxon>Metazoa</taxon>
        <taxon>Ecdysozoa</taxon>
        <taxon>Arthropoda</taxon>
        <taxon>Hexapoda</taxon>
        <taxon>Insecta</taxon>
        <taxon>Pterygota</taxon>
        <taxon>Neoptera</taxon>
        <taxon>Endopterygota</taxon>
        <taxon>Hymenoptera</taxon>
        <taxon>Apocrita</taxon>
        <taxon>Aculeata</taxon>
        <taxon>Formicoidea</taxon>
        <taxon>Formicidae</taxon>
        <taxon>Formicinae</taxon>
        <taxon>Lasius</taxon>
        <taxon>Lasius</taxon>
    </lineage>
</organism>
<evidence type="ECO:0000256" key="5">
    <source>
        <dbReference type="ARBA" id="ARBA00022490"/>
    </source>
</evidence>
<evidence type="ECO:0000256" key="1">
    <source>
        <dbReference type="ARBA" id="ARBA00004308"/>
    </source>
</evidence>